<dbReference type="Gene3D" id="3.30.2090.10">
    <property type="entry name" value="Multidrug efflux transporter AcrB TolC docking domain, DN and DC subdomains"/>
    <property type="match status" value="2"/>
</dbReference>
<feature type="transmembrane region" description="Helical" evidence="1">
    <location>
        <begin position="473"/>
        <end position="496"/>
    </location>
</feature>
<dbReference type="SUPFAM" id="SSF82693">
    <property type="entry name" value="Multidrug efflux transporter AcrB pore domain, PN1, PN2, PC1 and PC2 subdomains"/>
    <property type="match status" value="3"/>
</dbReference>
<dbReference type="AlphaFoldDB" id="A0A928TRY0"/>
<protein>
    <submittedName>
        <fullName evidence="2">Efflux RND transporter permease subunit</fullName>
    </submittedName>
</protein>
<feature type="transmembrane region" description="Helical" evidence="1">
    <location>
        <begin position="368"/>
        <end position="386"/>
    </location>
</feature>
<reference evidence="2" key="1">
    <citation type="submission" date="2020-05" db="EMBL/GenBank/DDBJ databases">
        <title>High-Quality Genomes of Partial-Nitritation/Anammox System by Hierarchical Clustering Based Hybrid Assembly.</title>
        <authorList>
            <person name="Liu L."/>
            <person name="Wang Y."/>
            <person name="Che Y."/>
            <person name="Chen Y."/>
            <person name="Xia Y."/>
            <person name="Luo R."/>
            <person name="Cheng S.H."/>
            <person name="Zheng C."/>
            <person name="Zhang T."/>
        </authorList>
    </citation>
    <scope>NUCLEOTIDE SEQUENCE</scope>
    <source>
        <strain evidence="2">H1_PAT1</strain>
    </source>
</reference>
<dbReference type="Pfam" id="PF00873">
    <property type="entry name" value="ACR_tran"/>
    <property type="match status" value="1"/>
</dbReference>
<feature type="transmembrane region" description="Helical" evidence="1">
    <location>
        <begin position="893"/>
        <end position="912"/>
    </location>
</feature>
<dbReference type="PRINTS" id="PR00702">
    <property type="entry name" value="ACRIFLAVINRP"/>
</dbReference>
<dbReference type="InterPro" id="IPR027463">
    <property type="entry name" value="AcrB_DN_DC_subdom"/>
</dbReference>
<keyword evidence="1" id="KW-0472">Membrane</keyword>
<evidence type="ECO:0000256" key="1">
    <source>
        <dbReference type="SAM" id="Phobius"/>
    </source>
</evidence>
<sequence>MKKTPWAFFVHNWHVTFLILVAIVIGGVMNIVTLPKEADPEVTIPMAAVSIPYPGASPADVEKLVTDRMEERLASLANVKSISSASREGLSSIMVEFEASADLDTSLRDLRSKVEDASALLPENALDPVVTEIRLDDTPIITFSLLGNVAPDALKAYGEAFQRKLEEIPGISDVQLYGLEREEMQVLVDRKALEGYGLSIGQIVSAIRANHADAPIGSLLADEYYYQATLDGQFRTPEDLLELPVASVNGQNVHLRDIALVRRAFGETESASRMFVAENGEEKRSVTLQVRKRTGGNILNIIDAAKKAAADFERSELPKGLSIVSTNDYSVYIRDDIRTLGQNGLQTIGIIFLIFLFAIGVREAIVTSLSIPFIFLIAFLGLGVLGETLNSLVLFSLILSLGLIVDTSIVIMEGVHEHMKRYGLSASDAALLSIKTYRAPLLSSTLTTVSAFVPMAMMSGITGEFVKHIPITVTLALSASLFVALLLLPAMAVRAFRHFDPKKPRKEPLMSRLMVPLRRAHRRLLDKTIPSRRRRWAWVLGMLVAFGLALALPLTGVLKAQLFPQVDLEFFLVNIELPVGSTLADTDAAAMRVEERIKKLPHIDNYVTVLGASSDITFTISSVAGSNKANITVTLVPKEERDMASYDISDLLRQDLKGITNAKIDVVQLAAGPPTGAPVEVRVYGDTPGHIEIAAKDIEAELKAIPGAYDVSTDIERGTGEFTFTLKRDQLSYYGLTASQVANELRTAVFGNDSIKIIRDGKETPIVVRMDFRDPDCVNDPVTKLLETRDRVTLCASHPTSVADIENLLVPTPQGSVPVGRLADIRIRPSVTAIRHDDRDNIVSVRAYNRADVPVVDITAALQEKLKDKKYPDDVRIAFGGETEEVTESFQSLWNALIVGIILIVFFLVLQFKSYRQPFIIMFTLPMAFIGVFFGLALIGRNFSFPGFIGLVALAGVVVNDAIVLIDRINNNIAAGYEKAEAVIHSAGERLQPIILTSITTAAGVLPLAFANELWGDLAWTIVFGITFSTILTLILVPILYMMIERDRKPRTWFRALLVRLARTAEY</sequence>
<dbReference type="Proteomes" id="UP000710385">
    <property type="component" value="Unassembled WGS sequence"/>
</dbReference>
<feature type="transmembrane region" description="Helical" evidence="1">
    <location>
        <begin position="344"/>
        <end position="361"/>
    </location>
</feature>
<keyword evidence="1" id="KW-0812">Transmembrane</keyword>
<dbReference type="Gene3D" id="3.30.70.1440">
    <property type="entry name" value="Multidrug efflux transporter AcrB pore domain"/>
    <property type="match status" value="1"/>
</dbReference>
<accession>A0A928TRY0</accession>
<dbReference type="GO" id="GO:0042910">
    <property type="term" value="F:xenobiotic transmembrane transporter activity"/>
    <property type="evidence" value="ECO:0007669"/>
    <property type="project" value="TreeGrafter"/>
</dbReference>
<feature type="transmembrane region" description="Helical" evidence="1">
    <location>
        <begin position="945"/>
        <end position="966"/>
    </location>
</feature>
<dbReference type="InterPro" id="IPR001036">
    <property type="entry name" value="Acrflvin-R"/>
</dbReference>
<evidence type="ECO:0000313" key="2">
    <source>
        <dbReference type="EMBL" id="MBE7524999.1"/>
    </source>
</evidence>
<proteinExistence type="predicted"/>
<dbReference type="PANTHER" id="PTHR32063">
    <property type="match status" value="1"/>
</dbReference>
<name>A0A928TRY0_UNCKA</name>
<feature type="transmembrane region" description="Helical" evidence="1">
    <location>
        <begin position="994"/>
        <end position="1012"/>
    </location>
</feature>
<dbReference type="Gene3D" id="1.20.1640.10">
    <property type="entry name" value="Multidrug efflux transporter AcrB transmembrane domain"/>
    <property type="match status" value="2"/>
</dbReference>
<feature type="transmembrane region" description="Helical" evidence="1">
    <location>
        <begin position="12"/>
        <end position="32"/>
    </location>
</feature>
<dbReference type="SUPFAM" id="SSF82714">
    <property type="entry name" value="Multidrug efflux transporter AcrB TolC docking domain, DN and DC subdomains"/>
    <property type="match status" value="1"/>
</dbReference>
<dbReference type="Gene3D" id="3.30.70.1320">
    <property type="entry name" value="Multidrug efflux transporter AcrB pore domain like"/>
    <property type="match status" value="1"/>
</dbReference>
<dbReference type="GO" id="GO:0005886">
    <property type="term" value="C:plasma membrane"/>
    <property type="evidence" value="ECO:0007669"/>
    <property type="project" value="TreeGrafter"/>
</dbReference>
<dbReference type="SUPFAM" id="SSF82866">
    <property type="entry name" value="Multidrug efflux transporter AcrB transmembrane domain"/>
    <property type="match status" value="2"/>
</dbReference>
<gene>
    <name evidence="2" type="ORF">HS096_01195</name>
</gene>
<evidence type="ECO:0000313" key="3">
    <source>
        <dbReference type="Proteomes" id="UP000710385"/>
    </source>
</evidence>
<dbReference type="PANTHER" id="PTHR32063:SF33">
    <property type="entry name" value="RND SUPERFAMILY EFFLUX PUMP PERMEASE COMPONENT"/>
    <property type="match status" value="1"/>
</dbReference>
<feature type="transmembrane region" description="Helical" evidence="1">
    <location>
        <begin position="1018"/>
        <end position="1041"/>
    </location>
</feature>
<comment type="caution">
    <text evidence="2">The sequence shown here is derived from an EMBL/GenBank/DDBJ whole genome shotgun (WGS) entry which is preliminary data.</text>
</comment>
<feature type="transmembrane region" description="Helical" evidence="1">
    <location>
        <begin position="441"/>
        <end position="461"/>
    </location>
</feature>
<organism evidence="2 3">
    <name type="scientific">candidate division WWE3 bacterium</name>
    <dbReference type="NCBI Taxonomy" id="2053526"/>
    <lineage>
        <taxon>Bacteria</taxon>
        <taxon>Katanobacteria</taxon>
    </lineage>
</organism>
<dbReference type="EMBL" id="JABTTY010000001">
    <property type="protein sequence ID" value="MBE7524999.1"/>
    <property type="molecule type" value="Genomic_DNA"/>
</dbReference>
<feature type="transmembrane region" description="Helical" evidence="1">
    <location>
        <begin position="919"/>
        <end position="939"/>
    </location>
</feature>
<feature type="transmembrane region" description="Helical" evidence="1">
    <location>
        <begin position="536"/>
        <end position="558"/>
    </location>
</feature>
<dbReference type="Gene3D" id="3.30.70.1430">
    <property type="entry name" value="Multidrug efflux transporter AcrB pore domain"/>
    <property type="match status" value="2"/>
</dbReference>
<feature type="transmembrane region" description="Helical" evidence="1">
    <location>
        <begin position="392"/>
        <end position="412"/>
    </location>
</feature>
<keyword evidence="1" id="KW-1133">Transmembrane helix</keyword>